<dbReference type="Proteomes" id="UP000320710">
    <property type="component" value="Unassembled WGS sequence"/>
</dbReference>
<accession>A0AA46K1P2</accession>
<name>A0AA46K1P2_SERMA</name>
<reference evidence="1 2" key="2">
    <citation type="submission" date="2019-07" db="EMBL/GenBank/DDBJ databases">
        <title>Investigation of anaerobic lignin degradation for improved lignocellulosic biofuels.</title>
        <authorList>
            <person name="Deangelis K.PhD."/>
        </authorList>
    </citation>
    <scope>NUCLEOTIDE SEQUENCE [LARGE SCALE GENOMIC DNA]</scope>
    <source>
        <strain evidence="1 2">106R</strain>
    </source>
</reference>
<sequence length="68" mass="7695">MENDWENERPAFIAGEVGEAAIHLILKGEEVSRAAMSEYLEKKRREVGNTIHKGVLRDAAKLVREGKF</sequence>
<evidence type="ECO:0000313" key="1">
    <source>
        <dbReference type="EMBL" id="TQI82974.1"/>
    </source>
</evidence>
<proteinExistence type="predicted"/>
<protein>
    <submittedName>
        <fullName evidence="1">Uncharacterized protein</fullName>
    </submittedName>
</protein>
<evidence type="ECO:0000313" key="2">
    <source>
        <dbReference type="Proteomes" id="UP000320710"/>
    </source>
</evidence>
<comment type="caution">
    <text evidence="1">The sequence shown here is derived from an EMBL/GenBank/DDBJ whole genome shotgun (WGS) entry which is preliminary data.</text>
</comment>
<reference evidence="1 2" key="1">
    <citation type="submission" date="2019-06" db="EMBL/GenBank/DDBJ databases">
        <authorList>
            <person name="Deangelis K."/>
            <person name="Huntemann M."/>
            <person name="Clum A."/>
            <person name="Pillay M."/>
            <person name="Palaniappan K."/>
            <person name="Varghese N."/>
            <person name="Mikhailova N."/>
            <person name="Stamatis D."/>
            <person name="Reddy T."/>
            <person name="Daum C."/>
            <person name="Shapiro N."/>
            <person name="Ivanova N."/>
            <person name="Kyrpides N."/>
            <person name="Woyke T."/>
        </authorList>
    </citation>
    <scope>NUCLEOTIDE SEQUENCE [LARGE SCALE GENOMIC DNA]</scope>
    <source>
        <strain evidence="1 2">106R</strain>
    </source>
</reference>
<dbReference type="EMBL" id="VFMJ01000001">
    <property type="protein sequence ID" value="TQI82974.1"/>
    <property type="molecule type" value="Genomic_DNA"/>
</dbReference>
<gene>
    <name evidence="1" type="ORF">FHU12_0436</name>
</gene>
<organism evidence="1 2">
    <name type="scientific">Serratia marcescens</name>
    <dbReference type="NCBI Taxonomy" id="615"/>
    <lineage>
        <taxon>Bacteria</taxon>
        <taxon>Pseudomonadati</taxon>
        <taxon>Pseudomonadota</taxon>
        <taxon>Gammaproteobacteria</taxon>
        <taxon>Enterobacterales</taxon>
        <taxon>Yersiniaceae</taxon>
        <taxon>Serratia</taxon>
    </lineage>
</organism>
<dbReference type="RefSeq" id="WP_074181249.1">
    <property type="nucleotide sequence ID" value="NZ_LSOB01000023.1"/>
</dbReference>
<dbReference type="AlphaFoldDB" id="A0AA46K1P2"/>